<evidence type="ECO:0000313" key="2">
    <source>
        <dbReference type="EMBL" id="AAS18125.1"/>
    </source>
</evidence>
<reference evidence="2 3" key="1">
    <citation type="journal article" date="2004" name="J. Virol.">
        <title>Functional genomics analysis of Singapore grouper iridovirus: complete sequence determination and proteomic analysis.</title>
        <authorList>
            <person name="Song W.J."/>
            <person name="Qin Q.W."/>
            <person name="Qiu J."/>
            <person name="Huang C.H."/>
            <person name="Wang F."/>
            <person name="Hew C.L."/>
        </authorList>
    </citation>
    <scope>NUCLEOTIDE SEQUENCE [LARGE SCALE GENOMIC DNA]</scope>
</reference>
<keyword evidence="1" id="KW-0812">Transmembrane</keyword>
<keyword evidence="1" id="KW-1133">Transmembrane helix</keyword>
<accession>Q5YFF5</accession>
<dbReference type="EMBL" id="AY521625">
    <property type="protein sequence ID" value="AAS18125.1"/>
    <property type="molecule type" value="Genomic_DNA"/>
</dbReference>
<evidence type="ECO:0000256" key="1">
    <source>
        <dbReference type="SAM" id="Phobius"/>
    </source>
</evidence>
<sequence length="187" mass="21214">MVLVNPCSFISALDLGGHGLLSNINFLNDSISMFCSTEVRSLDLSFLMCCMHTGYFLQTDMHMMSFKWFTNSVHIFIVPLYEQTIFLATVSFNIVYISFTMYTIALLYFYTKWPIGGNCHAEYGGGGSLYMVFTVGLATKARWCASCILTCMYSNLINKNNKINNINPIIISIELCPYIILDYFIHA</sequence>
<feature type="transmembrane region" description="Helical" evidence="1">
    <location>
        <begin position="165"/>
        <end position="185"/>
    </location>
</feature>
<dbReference type="GeneID" id="3197137"/>
<evidence type="ECO:0000313" key="3">
    <source>
        <dbReference type="Proteomes" id="UP000172127"/>
    </source>
</evidence>
<proteinExistence type="predicted"/>
<organism evidence="2 3">
    <name type="scientific">Singapore grouper iridovirus</name>
    <dbReference type="NCBI Taxonomy" id="262968"/>
    <lineage>
        <taxon>Viruses</taxon>
        <taxon>Varidnaviria</taxon>
        <taxon>Bamfordvirae</taxon>
        <taxon>Nucleocytoviricota</taxon>
        <taxon>Megaviricetes</taxon>
        <taxon>Pimascovirales</taxon>
        <taxon>Pimascovirales incertae sedis</taxon>
        <taxon>Iridoviridae</taxon>
        <taxon>Alphairidovirinae</taxon>
        <taxon>Ranavirus</taxon>
        <taxon>Ranavirus epinephelus1</taxon>
    </lineage>
</organism>
<feature type="transmembrane region" description="Helical" evidence="1">
    <location>
        <begin position="130"/>
        <end position="153"/>
    </location>
</feature>
<keyword evidence="1" id="KW-0472">Membrane</keyword>
<dbReference type="KEGG" id="vg:3197137"/>
<gene>
    <name evidence="2" type="ORF">ORF110L</name>
</gene>
<keyword evidence="3" id="KW-1185">Reference proteome</keyword>
<protein>
    <submittedName>
        <fullName evidence="2">Uncharacterized protein</fullName>
    </submittedName>
</protein>
<name>Q5YFF5_9VIRU</name>
<dbReference type="Proteomes" id="UP000172127">
    <property type="component" value="Segment"/>
</dbReference>
<feature type="transmembrane region" description="Helical" evidence="1">
    <location>
        <begin position="85"/>
        <end position="110"/>
    </location>
</feature>
<dbReference type="RefSeq" id="YP_164205.1">
    <property type="nucleotide sequence ID" value="NC_006549.1"/>
</dbReference>